<evidence type="ECO:0000313" key="1">
    <source>
        <dbReference type="Ensembl" id="ENSTGEP00000036294.1"/>
    </source>
</evidence>
<reference evidence="1" key="1">
    <citation type="submission" date="2018-05" db="EMBL/GenBank/DDBJ databases">
        <title>Whole genome of Theropithecus gelada.</title>
        <authorList>
            <person name="Chiou K.L."/>
            <person name="Snyder-Mackler N."/>
        </authorList>
    </citation>
    <scope>NUCLEOTIDE SEQUENCE [LARGE SCALE GENOMIC DNA]</scope>
</reference>
<accession>A0A8D2GMB5</accession>
<sequence>MEKIVIYPWAHLTSRPLPSCVLCPMGCTSAPCGSLPPSLRSGPKCPEPLNPTATPLYPGSAVLLLHDVRLPTGMNVDISFSAVRQHPEQDWNPGQAPGC</sequence>
<dbReference type="AlphaFoldDB" id="A0A8D2GMB5"/>
<reference evidence="1" key="2">
    <citation type="submission" date="2025-08" db="UniProtKB">
        <authorList>
            <consortium name="Ensembl"/>
        </authorList>
    </citation>
    <scope>IDENTIFICATION</scope>
</reference>
<protein>
    <submittedName>
        <fullName evidence="1">Uncharacterized protein</fullName>
    </submittedName>
</protein>
<organism evidence="1 2">
    <name type="scientific">Theropithecus gelada</name>
    <name type="common">Gelada baboon</name>
    <dbReference type="NCBI Taxonomy" id="9565"/>
    <lineage>
        <taxon>Eukaryota</taxon>
        <taxon>Metazoa</taxon>
        <taxon>Chordata</taxon>
        <taxon>Craniata</taxon>
        <taxon>Vertebrata</taxon>
        <taxon>Euteleostomi</taxon>
        <taxon>Mammalia</taxon>
        <taxon>Eutheria</taxon>
        <taxon>Euarchontoglires</taxon>
        <taxon>Primates</taxon>
        <taxon>Haplorrhini</taxon>
        <taxon>Catarrhini</taxon>
        <taxon>Cercopithecidae</taxon>
        <taxon>Cercopithecinae</taxon>
        <taxon>Theropithecus</taxon>
    </lineage>
</organism>
<dbReference type="Ensembl" id="ENSTGET00000043069.1">
    <property type="protein sequence ID" value="ENSTGEP00000036294.1"/>
    <property type="gene ID" value="ENSTGEG00000028885.1"/>
</dbReference>
<reference evidence="1" key="3">
    <citation type="submission" date="2025-09" db="UniProtKB">
        <authorList>
            <consortium name="Ensembl"/>
        </authorList>
    </citation>
    <scope>IDENTIFICATION</scope>
</reference>
<proteinExistence type="predicted"/>
<dbReference type="Proteomes" id="UP000694411">
    <property type="component" value="Chromosome 12"/>
</dbReference>
<keyword evidence="2" id="KW-1185">Reference proteome</keyword>
<name>A0A8D2GMB5_THEGE</name>
<evidence type="ECO:0000313" key="2">
    <source>
        <dbReference type="Proteomes" id="UP000694411"/>
    </source>
</evidence>